<dbReference type="SMART" id="SM00422">
    <property type="entry name" value="HTH_MERR"/>
    <property type="match status" value="1"/>
</dbReference>
<gene>
    <name evidence="3" type="ORF">ACFYTF_12050</name>
</gene>
<dbReference type="Gene3D" id="1.10.1660.10">
    <property type="match status" value="1"/>
</dbReference>
<dbReference type="PANTHER" id="PTHR30204">
    <property type="entry name" value="REDOX-CYCLING DRUG-SENSING TRANSCRIPTIONAL ACTIVATOR SOXR"/>
    <property type="match status" value="1"/>
</dbReference>
<dbReference type="PANTHER" id="PTHR30204:SF93">
    <property type="entry name" value="HTH MERR-TYPE DOMAIN-CONTAINING PROTEIN"/>
    <property type="match status" value="1"/>
</dbReference>
<feature type="domain" description="HTH merR-type" evidence="2">
    <location>
        <begin position="3"/>
        <end position="71"/>
    </location>
</feature>
<dbReference type="RefSeq" id="WP_052313901.1">
    <property type="nucleotide sequence ID" value="NZ_JBIAMX010000006.1"/>
</dbReference>
<reference evidence="3 4" key="1">
    <citation type="submission" date="2024-10" db="EMBL/GenBank/DDBJ databases">
        <title>The Natural Products Discovery Center: Release of the First 8490 Sequenced Strains for Exploring Actinobacteria Biosynthetic Diversity.</title>
        <authorList>
            <person name="Kalkreuter E."/>
            <person name="Kautsar S.A."/>
            <person name="Yang D."/>
            <person name="Bader C.D."/>
            <person name="Teijaro C.N."/>
            <person name="Fluegel L."/>
            <person name="Davis C.M."/>
            <person name="Simpson J.R."/>
            <person name="Lauterbach L."/>
            <person name="Steele A.D."/>
            <person name="Gui C."/>
            <person name="Meng S."/>
            <person name="Li G."/>
            <person name="Viehrig K."/>
            <person name="Ye F."/>
            <person name="Su P."/>
            <person name="Kiefer A.F."/>
            <person name="Nichols A."/>
            <person name="Cepeda A.J."/>
            <person name="Yan W."/>
            <person name="Fan B."/>
            <person name="Jiang Y."/>
            <person name="Adhikari A."/>
            <person name="Zheng C.-J."/>
            <person name="Schuster L."/>
            <person name="Cowan T.M."/>
            <person name="Smanski M.J."/>
            <person name="Chevrette M.G."/>
            <person name="De Carvalho L.P.S."/>
            <person name="Shen B."/>
        </authorList>
    </citation>
    <scope>NUCLEOTIDE SEQUENCE [LARGE SCALE GENOMIC DNA]</scope>
    <source>
        <strain evidence="3 4">NPDC004045</strain>
    </source>
</reference>
<dbReference type="InterPro" id="IPR000551">
    <property type="entry name" value="MerR-type_HTH_dom"/>
</dbReference>
<keyword evidence="4" id="KW-1185">Reference proteome</keyword>
<dbReference type="InterPro" id="IPR009061">
    <property type="entry name" value="DNA-bd_dom_put_sf"/>
</dbReference>
<proteinExistence type="predicted"/>
<dbReference type="EMBL" id="JBIAMX010000006">
    <property type="protein sequence ID" value="MFF0543556.1"/>
    <property type="molecule type" value="Genomic_DNA"/>
</dbReference>
<sequence length="229" mass="25283">MPRYTRAQLAELSGVAARTIRYYHSFGVLPRPLRAGKEVVYGDEHLDRLQDIGRMQARGLRLEAIREVFDSGTGVSTDWRALFDPRAAPGEERDSLLDDDRIAALLGERAEVLDDLVAAGYLERRPDGWYVPDLPMLKGALVLYDVGTDVALSSRLRALIRERMSGLAVDLVQTFREGADRSYGGGDVDEDLNRFLEPLRAVCWEVGGATLADEITRAAHAARAADGAR</sequence>
<evidence type="ECO:0000313" key="4">
    <source>
        <dbReference type="Proteomes" id="UP001601444"/>
    </source>
</evidence>
<evidence type="ECO:0000256" key="1">
    <source>
        <dbReference type="ARBA" id="ARBA00023125"/>
    </source>
</evidence>
<dbReference type="Pfam" id="PF13411">
    <property type="entry name" value="MerR_1"/>
    <property type="match status" value="1"/>
</dbReference>
<dbReference type="SUPFAM" id="SSF46955">
    <property type="entry name" value="Putative DNA-binding domain"/>
    <property type="match status" value="1"/>
</dbReference>
<name>A0ABW6PMF7_9NOCA</name>
<evidence type="ECO:0000313" key="3">
    <source>
        <dbReference type="EMBL" id="MFF0543556.1"/>
    </source>
</evidence>
<dbReference type="InterPro" id="IPR047057">
    <property type="entry name" value="MerR_fam"/>
</dbReference>
<accession>A0ABW6PMF7</accession>
<comment type="caution">
    <text evidence="3">The sequence shown here is derived from an EMBL/GenBank/DDBJ whole genome shotgun (WGS) entry which is preliminary data.</text>
</comment>
<evidence type="ECO:0000259" key="2">
    <source>
        <dbReference type="PROSITE" id="PS50937"/>
    </source>
</evidence>
<dbReference type="PROSITE" id="PS50937">
    <property type="entry name" value="HTH_MERR_2"/>
    <property type="match status" value="1"/>
</dbReference>
<organism evidence="3 4">
    <name type="scientific">Nocardia thailandica</name>
    <dbReference type="NCBI Taxonomy" id="257275"/>
    <lineage>
        <taxon>Bacteria</taxon>
        <taxon>Bacillati</taxon>
        <taxon>Actinomycetota</taxon>
        <taxon>Actinomycetes</taxon>
        <taxon>Mycobacteriales</taxon>
        <taxon>Nocardiaceae</taxon>
        <taxon>Nocardia</taxon>
    </lineage>
</organism>
<protein>
    <submittedName>
        <fullName evidence="3">MerR family transcriptional regulator</fullName>
    </submittedName>
</protein>
<dbReference type="Proteomes" id="UP001601444">
    <property type="component" value="Unassembled WGS sequence"/>
</dbReference>
<keyword evidence="1" id="KW-0238">DNA-binding</keyword>